<feature type="compositionally biased region" description="Polar residues" evidence="7">
    <location>
        <begin position="20"/>
        <end position="33"/>
    </location>
</feature>
<organism evidence="10 11">
    <name type="scientific">Galerina marginata (strain CBS 339.88)</name>
    <dbReference type="NCBI Taxonomy" id="685588"/>
    <lineage>
        <taxon>Eukaryota</taxon>
        <taxon>Fungi</taxon>
        <taxon>Dikarya</taxon>
        <taxon>Basidiomycota</taxon>
        <taxon>Agaricomycotina</taxon>
        <taxon>Agaricomycetes</taxon>
        <taxon>Agaricomycetidae</taxon>
        <taxon>Agaricales</taxon>
        <taxon>Agaricineae</taxon>
        <taxon>Strophariaceae</taxon>
        <taxon>Galerina</taxon>
    </lineage>
</organism>
<feature type="domain" description="Major facilitator superfamily (MFS) profile" evidence="9">
    <location>
        <begin position="45"/>
        <end position="487"/>
    </location>
</feature>
<feature type="transmembrane region" description="Helical" evidence="8">
    <location>
        <begin position="171"/>
        <end position="190"/>
    </location>
</feature>
<keyword evidence="4 8" id="KW-1133">Transmembrane helix</keyword>
<evidence type="ECO:0000256" key="7">
    <source>
        <dbReference type="SAM" id="MobiDB-lite"/>
    </source>
</evidence>
<name>A0A067T6H0_GALM3</name>
<dbReference type="PANTHER" id="PTHR23502:SF51">
    <property type="entry name" value="QUINIDINE RESISTANCE PROTEIN 1-RELATED"/>
    <property type="match status" value="1"/>
</dbReference>
<feature type="transmembrane region" description="Helical" evidence="8">
    <location>
        <begin position="462"/>
        <end position="485"/>
    </location>
</feature>
<dbReference type="InterPro" id="IPR036259">
    <property type="entry name" value="MFS_trans_sf"/>
</dbReference>
<keyword evidence="6" id="KW-0325">Glycoprotein</keyword>
<dbReference type="InterPro" id="IPR011701">
    <property type="entry name" value="MFS"/>
</dbReference>
<dbReference type="OrthoDB" id="440553at2759"/>
<feature type="transmembrane region" description="Helical" evidence="8">
    <location>
        <begin position="372"/>
        <end position="389"/>
    </location>
</feature>
<feature type="transmembrane region" description="Helical" evidence="8">
    <location>
        <begin position="80"/>
        <end position="99"/>
    </location>
</feature>
<feature type="transmembrane region" description="Helical" evidence="8">
    <location>
        <begin position="202"/>
        <end position="220"/>
    </location>
</feature>
<dbReference type="EMBL" id="KL142374">
    <property type="protein sequence ID" value="KDR78741.1"/>
    <property type="molecule type" value="Genomic_DNA"/>
</dbReference>
<feature type="transmembrane region" description="Helical" evidence="8">
    <location>
        <begin position="43"/>
        <end position="64"/>
    </location>
</feature>
<evidence type="ECO:0000256" key="3">
    <source>
        <dbReference type="ARBA" id="ARBA00022692"/>
    </source>
</evidence>
<keyword evidence="11" id="KW-1185">Reference proteome</keyword>
<proteinExistence type="predicted"/>
<gene>
    <name evidence="10" type="ORF">GALMADRAFT_223989</name>
</gene>
<reference evidence="11" key="1">
    <citation type="journal article" date="2014" name="Proc. Natl. Acad. Sci. U.S.A.">
        <title>Extensive sampling of basidiomycete genomes demonstrates inadequacy of the white-rot/brown-rot paradigm for wood decay fungi.</title>
        <authorList>
            <person name="Riley R."/>
            <person name="Salamov A.A."/>
            <person name="Brown D.W."/>
            <person name="Nagy L.G."/>
            <person name="Floudas D."/>
            <person name="Held B.W."/>
            <person name="Levasseur A."/>
            <person name="Lombard V."/>
            <person name="Morin E."/>
            <person name="Otillar R."/>
            <person name="Lindquist E.A."/>
            <person name="Sun H."/>
            <person name="LaButti K.M."/>
            <person name="Schmutz J."/>
            <person name="Jabbour D."/>
            <person name="Luo H."/>
            <person name="Baker S.E."/>
            <person name="Pisabarro A.G."/>
            <person name="Walton J.D."/>
            <person name="Blanchette R.A."/>
            <person name="Henrissat B."/>
            <person name="Martin F."/>
            <person name="Cullen D."/>
            <person name="Hibbett D.S."/>
            <person name="Grigoriev I.V."/>
        </authorList>
    </citation>
    <scope>NUCLEOTIDE SEQUENCE [LARGE SCALE GENOMIC DNA]</scope>
    <source>
        <strain evidence="11">CBS 339.88</strain>
    </source>
</reference>
<feature type="region of interest" description="Disordered" evidence="7">
    <location>
        <begin position="1"/>
        <end position="36"/>
    </location>
</feature>
<dbReference type="GO" id="GO:0015137">
    <property type="term" value="F:citrate transmembrane transporter activity"/>
    <property type="evidence" value="ECO:0007669"/>
    <property type="project" value="UniProtKB-ARBA"/>
</dbReference>
<dbReference type="Gene3D" id="1.20.1250.20">
    <property type="entry name" value="MFS general substrate transporter like domains"/>
    <property type="match status" value="1"/>
</dbReference>
<feature type="transmembrane region" description="Helical" evidence="8">
    <location>
        <begin position="278"/>
        <end position="300"/>
    </location>
</feature>
<keyword evidence="5 8" id="KW-0472">Membrane</keyword>
<evidence type="ECO:0000313" key="10">
    <source>
        <dbReference type="EMBL" id="KDR78741.1"/>
    </source>
</evidence>
<comment type="subcellular location">
    <subcellularLocation>
        <location evidence="1">Membrane</location>
        <topology evidence="1">Multi-pass membrane protein</topology>
    </subcellularLocation>
</comment>
<protein>
    <recommendedName>
        <fullName evidence="9">Major facilitator superfamily (MFS) profile domain-containing protein</fullName>
    </recommendedName>
</protein>
<dbReference type="HOGENOM" id="CLU_008455_8_4_1"/>
<keyword evidence="3 8" id="KW-0812">Transmembrane</keyword>
<dbReference type="Pfam" id="PF07690">
    <property type="entry name" value="MFS_1"/>
    <property type="match status" value="1"/>
</dbReference>
<dbReference type="PROSITE" id="PS50850">
    <property type="entry name" value="MFS"/>
    <property type="match status" value="1"/>
</dbReference>
<dbReference type="AlphaFoldDB" id="A0A067T6H0"/>
<dbReference type="GO" id="GO:0140115">
    <property type="term" value="P:export across plasma membrane"/>
    <property type="evidence" value="ECO:0007669"/>
    <property type="project" value="UniProtKB-ARBA"/>
</dbReference>
<dbReference type="FunFam" id="1.20.1720.10:FF:000009">
    <property type="entry name" value="MFS multidrug transporter"/>
    <property type="match status" value="1"/>
</dbReference>
<dbReference type="InterPro" id="IPR020846">
    <property type="entry name" value="MFS_dom"/>
</dbReference>
<evidence type="ECO:0000313" key="11">
    <source>
        <dbReference type="Proteomes" id="UP000027222"/>
    </source>
</evidence>
<dbReference type="Proteomes" id="UP000027222">
    <property type="component" value="Unassembled WGS sequence"/>
</dbReference>
<dbReference type="PANTHER" id="PTHR23502">
    <property type="entry name" value="MAJOR FACILITATOR SUPERFAMILY"/>
    <property type="match status" value="1"/>
</dbReference>
<feature type="transmembrane region" description="Helical" evidence="8">
    <location>
        <begin position="111"/>
        <end position="129"/>
    </location>
</feature>
<feature type="transmembrane region" description="Helical" evidence="8">
    <location>
        <begin position="312"/>
        <end position="335"/>
    </location>
</feature>
<feature type="transmembrane region" description="Helical" evidence="8">
    <location>
        <begin position="395"/>
        <end position="417"/>
    </location>
</feature>
<evidence type="ECO:0000256" key="5">
    <source>
        <dbReference type="ARBA" id="ARBA00023136"/>
    </source>
</evidence>
<dbReference type="SUPFAM" id="SSF103473">
    <property type="entry name" value="MFS general substrate transporter"/>
    <property type="match status" value="1"/>
</dbReference>
<dbReference type="GO" id="GO:0005886">
    <property type="term" value="C:plasma membrane"/>
    <property type="evidence" value="ECO:0007669"/>
    <property type="project" value="TreeGrafter"/>
</dbReference>
<evidence type="ECO:0000256" key="6">
    <source>
        <dbReference type="ARBA" id="ARBA00023180"/>
    </source>
</evidence>
<keyword evidence="2" id="KW-0813">Transport</keyword>
<evidence type="ECO:0000256" key="4">
    <source>
        <dbReference type="ARBA" id="ARBA00022989"/>
    </source>
</evidence>
<accession>A0A067T6H0</accession>
<evidence type="ECO:0000256" key="8">
    <source>
        <dbReference type="SAM" id="Phobius"/>
    </source>
</evidence>
<dbReference type="FunFam" id="1.20.1250.20:FF:000172">
    <property type="entry name" value="MFS multidrug resistance transporter"/>
    <property type="match status" value="1"/>
</dbReference>
<evidence type="ECO:0000259" key="9">
    <source>
        <dbReference type="PROSITE" id="PS50850"/>
    </source>
</evidence>
<evidence type="ECO:0000256" key="1">
    <source>
        <dbReference type="ARBA" id="ARBA00004141"/>
    </source>
</evidence>
<dbReference type="STRING" id="685588.A0A067T6H0"/>
<sequence length="512" mass="55726">MNDTKTEPDDDIKEVVPEVLSNSEEPLPTNSDPPSKFSKKEKWFIVIFTAFVAFFSPLTATIYYPEIPLLSKAFHKSTELINLTVTTYVVLQGVAPMVWGPVADQVGRRPTYALCLLILALSCIGLALVPTSNYGMLIGLRCLQACGSASTIAIGAGVIGDISTRAERGGFYGIFTIGPTTGPALGPVIGGALAQRFGWRSSFWFLCIASSICVVVIVLFQPETLRHIVESGRDTTPIIYKPVIPIIGRNTPRTTTPKPTVKVPKNPFGLFLNPDVDLLLFINGILFATFYGVLVTMSSLMLPKYPFLNETTLGLCFLSIGGGTIVGSVLSGRILDHEYQRVRQRILAENKDSVVNLSREENFPLEKARLRIAPYFVIVLAATCASYGWCLKMTVNISILLILQFLVGSIAILGMNATNTLLIDIVPGRSSSVTACSNLIRCSISAIMVSVIDLIAKALGDGWTFVLLSGLCVITLPMMYAVIAIGPRFRIKRQRLREETAQNLNPQIKGEA</sequence>
<evidence type="ECO:0000256" key="2">
    <source>
        <dbReference type="ARBA" id="ARBA00022448"/>
    </source>
</evidence>